<dbReference type="EMBL" id="FNPI01000011">
    <property type="protein sequence ID" value="SDZ37886.1"/>
    <property type="molecule type" value="Genomic_DNA"/>
</dbReference>
<accession>A0A1H3SIP2</accession>
<dbReference type="Pfam" id="PF17356">
    <property type="entry name" value="PBSX_XtrA"/>
    <property type="match status" value="1"/>
</dbReference>
<evidence type="ECO:0000313" key="2">
    <source>
        <dbReference type="Proteomes" id="UP000198935"/>
    </source>
</evidence>
<proteinExistence type="predicted"/>
<dbReference type="Proteomes" id="UP000198935">
    <property type="component" value="Unassembled WGS sequence"/>
</dbReference>
<keyword evidence="2" id="KW-1185">Reference proteome</keyword>
<sequence>MRVKEIPILLKEAKLTVSIESHPMLIVIDQGKAKSYHLPNFGETVVVCHNGKVKRVKIEEGEEF</sequence>
<dbReference type="AlphaFoldDB" id="A0A1H3SIP2"/>
<dbReference type="InterPro" id="IPR035530">
    <property type="entry name" value="PBSX_XtrA"/>
</dbReference>
<evidence type="ECO:0000313" key="1">
    <source>
        <dbReference type="EMBL" id="SDZ37886.1"/>
    </source>
</evidence>
<dbReference type="STRING" id="1503961.SAMN05421736_11148"/>
<name>A0A1H3SIP2_9BACI</name>
<reference evidence="2" key="1">
    <citation type="submission" date="2016-10" db="EMBL/GenBank/DDBJ databases">
        <authorList>
            <person name="Varghese N."/>
            <person name="Submissions S."/>
        </authorList>
    </citation>
    <scope>NUCLEOTIDE SEQUENCE [LARGE SCALE GENOMIC DNA]</scope>
    <source>
        <strain evidence="2">SP</strain>
    </source>
</reference>
<organism evidence="1 2">
    <name type="scientific">Evansella caseinilytica</name>
    <dbReference type="NCBI Taxonomy" id="1503961"/>
    <lineage>
        <taxon>Bacteria</taxon>
        <taxon>Bacillati</taxon>
        <taxon>Bacillota</taxon>
        <taxon>Bacilli</taxon>
        <taxon>Bacillales</taxon>
        <taxon>Bacillaceae</taxon>
        <taxon>Evansella</taxon>
    </lineage>
</organism>
<dbReference type="OrthoDB" id="2738462at2"/>
<gene>
    <name evidence="1" type="ORF">SAMN05421736_11148</name>
</gene>
<protein>
    <submittedName>
        <fullName evidence="1">Uncharacterized protein</fullName>
    </submittedName>
</protein>